<evidence type="ECO:0000256" key="6">
    <source>
        <dbReference type="PROSITE-ProRule" id="PRU00581"/>
    </source>
</evidence>
<dbReference type="Proteomes" id="UP001318040">
    <property type="component" value="Chromosome 26"/>
</dbReference>
<reference evidence="11" key="1">
    <citation type="submission" date="2025-08" db="UniProtKB">
        <authorList>
            <consortium name="RefSeq"/>
        </authorList>
    </citation>
    <scope>IDENTIFICATION</scope>
    <source>
        <tissue evidence="11">Sperm</tissue>
    </source>
</reference>
<keyword evidence="3 6" id="KW-0812">Transmembrane</keyword>
<evidence type="ECO:0000256" key="7">
    <source>
        <dbReference type="SAM" id="MobiDB-lite"/>
    </source>
</evidence>
<evidence type="ECO:0000313" key="11">
    <source>
        <dbReference type="RefSeq" id="XP_032816786.1"/>
    </source>
</evidence>
<dbReference type="Pfam" id="PF01284">
    <property type="entry name" value="MARVEL"/>
    <property type="match status" value="1"/>
</dbReference>
<organism evidence="10 11">
    <name type="scientific">Petromyzon marinus</name>
    <name type="common">Sea lamprey</name>
    <dbReference type="NCBI Taxonomy" id="7757"/>
    <lineage>
        <taxon>Eukaryota</taxon>
        <taxon>Metazoa</taxon>
        <taxon>Chordata</taxon>
        <taxon>Craniata</taxon>
        <taxon>Vertebrata</taxon>
        <taxon>Cyclostomata</taxon>
        <taxon>Hyperoartia</taxon>
        <taxon>Petromyzontiformes</taxon>
        <taxon>Petromyzontidae</taxon>
        <taxon>Petromyzon</taxon>
    </lineage>
</organism>
<dbReference type="PANTHER" id="PTHR10838">
    <property type="entry name" value="SYNAPTOGYRIN"/>
    <property type="match status" value="1"/>
</dbReference>
<feature type="region of interest" description="Disordered" evidence="7">
    <location>
        <begin position="199"/>
        <end position="224"/>
    </location>
</feature>
<dbReference type="PROSITE" id="PS51225">
    <property type="entry name" value="MARVEL"/>
    <property type="match status" value="1"/>
</dbReference>
<gene>
    <name evidence="11" type="primary">LOC116946059</name>
</gene>
<evidence type="ECO:0000256" key="5">
    <source>
        <dbReference type="ARBA" id="ARBA00023136"/>
    </source>
</evidence>
<dbReference type="GO" id="GO:0031594">
    <property type="term" value="C:neuromuscular junction"/>
    <property type="evidence" value="ECO:0007669"/>
    <property type="project" value="TreeGrafter"/>
</dbReference>
<evidence type="ECO:0000259" key="9">
    <source>
        <dbReference type="PROSITE" id="PS51225"/>
    </source>
</evidence>
<feature type="domain" description="MARVEL" evidence="9">
    <location>
        <begin position="25"/>
        <end position="177"/>
    </location>
</feature>
<name>A0AAJ7X0G7_PETMA</name>
<evidence type="ECO:0000256" key="1">
    <source>
        <dbReference type="ARBA" id="ARBA00004141"/>
    </source>
</evidence>
<protein>
    <submittedName>
        <fullName evidence="11">Synaptogyrin-3-like</fullName>
    </submittedName>
</protein>
<evidence type="ECO:0000256" key="2">
    <source>
        <dbReference type="ARBA" id="ARBA00010252"/>
    </source>
</evidence>
<keyword evidence="5 6" id="KW-0472">Membrane</keyword>
<sequence length="242" mass="25922">MDVTGATGGAYGAGMAGGVFDPVGLMKQPQTIMRVVNWVFSVIVFGCISNEGYVSTNSSPDLYCVFNRNGNACRFGIAIGAIAFLASSALLLLDLYFPQISSVKDRRKVVIFDMAFSAAWSFLWFVCFCFLTNQWQKTSADVAPSYSHDSARAAITFSFFSIISWAASIFFAFKRYKLGVDSTLSEGYVDPALAEGQGGGGGAAFGSEAPQPGSGGDFYQRSPSFPDGHGIDQTADGYQTQY</sequence>
<comment type="subcellular location">
    <subcellularLocation>
        <location evidence="1">Membrane</location>
        <topology evidence="1">Multi-pass membrane protein</topology>
    </subcellularLocation>
</comment>
<evidence type="ECO:0000256" key="3">
    <source>
        <dbReference type="ARBA" id="ARBA00022692"/>
    </source>
</evidence>
<comment type="similarity">
    <text evidence="2">Belongs to the synaptogyrin family.</text>
</comment>
<evidence type="ECO:0000313" key="10">
    <source>
        <dbReference type="Proteomes" id="UP001318040"/>
    </source>
</evidence>
<proteinExistence type="inferred from homology"/>
<keyword evidence="4 8" id="KW-1133">Transmembrane helix</keyword>
<dbReference type="GO" id="GO:0030672">
    <property type="term" value="C:synaptic vesicle membrane"/>
    <property type="evidence" value="ECO:0007669"/>
    <property type="project" value="TreeGrafter"/>
</dbReference>
<dbReference type="PANTHER" id="PTHR10838:SF20">
    <property type="entry name" value="SYNAPTOGYRIN"/>
    <property type="match status" value="1"/>
</dbReference>
<accession>A0AAJ7X0G7</accession>
<feature type="transmembrane region" description="Helical" evidence="8">
    <location>
        <begin position="109"/>
        <end position="133"/>
    </location>
</feature>
<evidence type="ECO:0000256" key="8">
    <source>
        <dbReference type="SAM" id="Phobius"/>
    </source>
</evidence>
<feature type="transmembrane region" description="Helical" evidence="8">
    <location>
        <begin position="35"/>
        <end position="55"/>
    </location>
</feature>
<dbReference type="InterPro" id="IPR008253">
    <property type="entry name" value="Marvel"/>
</dbReference>
<keyword evidence="10" id="KW-1185">Reference proteome</keyword>
<dbReference type="InterPro" id="IPR016579">
    <property type="entry name" value="Synaptogyrin"/>
</dbReference>
<dbReference type="KEGG" id="pmrn:116946059"/>
<feature type="transmembrane region" description="Helical" evidence="8">
    <location>
        <begin position="75"/>
        <end position="97"/>
    </location>
</feature>
<feature type="transmembrane region" description="Helical" evidence="8">
    <location>
        <begin position="153"/>
        <end position="173"/>
    </location>
</feature>
<dbReference type="RefSeq" id="XP_032816786.1">
    <property type="nucleotide sequence ID" value="XM_032960895.1"/>
</dbReference>
<evidence type="ECO:0000256" key="4">
    <source>
        <dbReference type="ARBA" id="ARBA00022989"/>
    </source>
</evidence>
<dbReference type="AlphaFoldDB" id="A0AAJ7X0G7"/>